<evidence type="ECO:0000313" key="2">
    <source>
        <dbReference type="Proteomes" id="UP000035681"/>
    </source>
</evidence>
<dbReference type="PANTHER" id="PTHR43056:SF5">
    <property type="entry name" value="PEPTIDASE S9 PROLYL OLIGOPEPTIDASE CATALYTIC DOMAIN-CONTAINING PROTEIN"/>
    <property type="match status" value="1"/>
</dbReference>
<feature type="domain" description="Peptidase S9 prolyl oligopeptidase catalytic" evidence="1">
    <location>
        <begin position="445"/>
        <end position="655"/>
    </location>
</feature>
<dbReference type="SUPFAM" id="SSF53474">
    <property type="entry name" value="alpha/beta-Hydrolases"/>
    <property type="match status" value="1"/>
</dbReference>
<dbReference type="Pfam" id="PF00326">
    <property type="entry name" value="Peptidase_S9"/>
    <property type="match status" value="1"/>
</dbReference>
<dbReference type="InterPro" id="IPR050585">
    <property type="entry name" value="Xaa-Pro_dipeptidyl-ppase/CocE"/>
</dbReference>
<dbReference type="PANTHER" id="PTHR43056">
    <property type="entry name" value="PEPTIDASE S9 PROLYL OLIGOPEPTIDASE"/>
    <property type="match status" value="1"/>
</dbReference>
<accession>A0A0K0DSM2</accession>
<dbReference type="WBParaSite" id="TCONS_00001463.p1">
    <property type="protein sequence ID" value="TCONS_00001463.p1"/>
    <property type="gene ID" value="XLOC_001344"/>
</dbReference>
<dbReference type="InterPro" id="IPR001375">
    <property type="entry name" value="Peptidase_S9_cat"/>
</dbReference>
<protein>
    <submittedName>
        <fullName evidence="3 4">Peptidase_S9 domain-containing protein</fullName>
    </submittedName>
</protein>
<dbReference type="SUPFAM" id="SSF69322">
    <property type="entry name" value="Tricorn protease domain 2"/>
    <property type="match status" value="1"/>
</dbReference>
<evidence type="ECO:0000259" key="1">
    <source>
        <dbReference type="Pfam" id="PF00326"/>
    </source>
</evidence>
<evidence type="ECO:0000313" key="3">
    <source>
        <dbReference type="WBParaSite" id="SSTP_0000023400.1"/>
    </source>
</evidence>
<proteinExistence type="predicted"/>
<dbReference type="WBParaSite" id="SSTP_0000023400.1">
    <property type="protein sequence ID" value="SSTP_0000023400.1"/>
    <property type="gene ID" value="SSTP_0000023400"/>
</dbReference>
<organism evidence="3">
    <name type="scientific">Strongyloides stercoralis</name>
    <name type="common">Threadworm</name>
    <dbReference type="NCBI Taxonomy" id="6248"/>
    <lineage>
        <taxon>Eukaryota</taxon>
        <taxon>Metazoa</taxon>
        <taxon>Ecdysozoa</taxon>
        <taxon>Nematoda</taxon>
        <taxon>Chromadorea</taxon>
        <taxon>Rhabditida</taxon>
        <taxon>Tylenchina</taxon>
        <taxon>Panagrolaimomorpha</taxon>
        <taxon>Strongyloidoidea</taxon>
        <taxon>Strongyloididae</taxon>
        <taxon>Strongyloides</taxon>
    </lineage>
</organism>
<keyword evidence="2" id="KW-1185">Reference proteome</keyword>
<name>A0A0K0DSM2_STRER</name>
<dbReference type="GO" id="GO:0006508">
    <property type="term" value="P:proteolysis"/>
    <property type="evidence" value="ECO:0007669"/>
    <property type="project" value="InterPro"/>
</dbReference>
<reference evidence="3" key="1">
    <citation type="submission" date="2015-08" db="UniProtKB">
        <authorList>
            <consortium name="WormBaseParasite"/>
        </authorList>
    </citation>
    <scope>IDENTIFICATION</scope>
</reference>
<dbReference type="GO" id="GO:0008236">
    <property type="term" value="F:serine-type peptidase activity"/>
    <property type="evidence" value="ECO:0007669"/>
    <property type="project" value="InterPro"/>
</dbReference>
<dbReference type="Gene3D" id="3.40.50.1820">
    <property type="entry name" value="alpha/beta hydrolase"/>
    <property type="match status" value="1"/>
</dbReference>
<dbReference type="InterPro" id="IPR029058">
    <property type="entry name" value="AB_hydrolase_fold"/>
</dbReference>
<evidence type="ECO:0000313" key="4">
    <source>
        <dbReference type="WBParaSite" id="TCONS_00001463.p1"/>
    </source>
</evidence>
<dbReference type="STRING" id="6248.A0A0K0DSM2"/>
<dbReference type="AlphaFoldDB" id="A0A0K0DSM2"/>
<dbReference type="Proteomes" id="UP000035681">
    <property type="component" value="Unplaced"/>
</dbReference>
<sequence>MTSKPLIKEYGSWPSIIDTSFLSSGNCKAICELQTSKDSVFWVEQTFPKGRRSLFQYDPKISQIIEWTDEETNVAAAIHEYGGGAFHVSKGNSNNVFITQGKQICLLKEPKDRNMKSIVNLDLHKDKLDIRHADYVYQHPFIYSVREEFLKEKEEPDNLLVSINIETSEENVISSGCDFYACPRLSPCGNYIAWIEWNKPNMPWDTSAIVLGQIECGKVVRKIKIEHPDRSYAAVGWGDEIVDNNVYFFAIDDSEDKWNVYKYLLNKDTFTFELKENLTNASSDVGVPLWQLGSERVFAVSCRQNVIVYAEGETLKMNKILNRENSDSVEKINVDGYTNFASLAFGSSESNLLYCIASGPRCQSTVVGININDGATNIIREAFSSEKLKNIPISVPEEISFTSDDTTVSGYFYPPFNPNFKAPENTLPPVIFLAHGGPTGRTDNSLDFKKQFYTSRGFSVFDINYRGSTGRGRLFRDKLKFNWGIVDRDDMINGAKHLISKKLVDPNKLAIYGSSAGGYLVLSVLLHPTIPPPFTVSVSVYGVADLLALNDETHKFEAAYNDQLIAPLPSGKNVYDERSPINHIEKLTTPILFMHGLRDNVVSPNQTLKCYETVKANKVMTGLILFPEEGHGFRTAEAVRKSTESTYYFICKALNIEPSIVVDDLIIDNLKN</sequence>